<dbReference type="GO" id="GO:0009435">
    <property type="term" value="P:NAD+ biosynthetic process"/>
    <property type="evidence" value="ECO:0007669"/>
    <property type="project" value="InterPro"/>
</dbReference>
<dbReference type="EMBL" id="APMM01000002">
    <property type="protein sequence ID" value="ENN96769.1"/>
    <property type="molecule type" value="Genomic_DNA"/>
</dbReference>
<dbReference type="Proteomes" id="UP000053695">
    <property type="component" value="Unassembled WGS sequence"/>
</dbReference>
<accession>N6UWQ1</accession>
<evidence type="ECO:0000259" key="8">
    <source>
        <dbReference type="Pfam" id="PF03447"/>
    </source>
</evidence>
<dbReference type="HAMAP" id="MF_01265">
    <property type="entry name" value="NadX"/>
    <property type="match status" value="1"/>
</dbReference>
<dbReference type="InterPro" id="IPR002811">
    <property type="entry name" value="Asp_DH"/>
</dbReference>
<dbReference type="Pfam" id="PF03447">
    <property type="entry name" value="NAD_binding_3"/>
    <property type="match status" value="1"/>
</dbReference>
<dbReference type="Pfam" id="PF01958">
    <property type="entry name" value="Asp_DH_C"/>
    <property type="match status" value="1"/>
</dbReference>
<comment type="similarity">
    <text evidence="1">Belongs to the L-aspartate dehydrogenase family.</text>
</comment>
<evidence type="ECO:0000256" key="4">
    <source>
        <dbReference type="ARBA" id="ARBA00023002"/>
    </source>
</evidence>
<evidence type="ECO:0000313" key="10">
    <source>
        <dbReference type="Proteomes" id="UP000053695"/>
    </source>
</evidence>
<dbReference type="InterPro" id="IPR022487">
    <property type="entry name" value="Asp_DH_arc"/>
</dbReference>
<evidence type="ECO:0000256" key="1">
    <source>
        <dbReference type="ARBA" id="ARBA00008331"/>
    </source>
</evidence>
<dbReference type="AlphaFoldDB" id="N6UWQ1"/>
<dbReference type="InterPro" id="IPR005106">
    <property type="entry name" value="Asp/hSer_DH_NAD-bd"/>
</dbReference>
<reference evidence="9 10" key="1">
    <citation type="journal article" date="2013" name="Genome Announc.">
        <title>Draft Genome Sequence of a Highly Flagellated, Fast-Swimming Archaeon, Methanocaldococcus villosus Strain KIN24-T80 (DSM 22612).</title>
        <authorList>
            <person name="Thennarasu S."/>
            <person name="Polireddy D."/>
            <person name="Antony A."/>
            <person name="Yada M.R."/>
            <person name="Algarawi S."/>
            <person name="Sivakumar N."/>
        </authorList>
    </citation>
    <scope>NUCLEOTIDE SEQUENCE [LARGE SCALE GENOMIC DNA]</scope>
    <source>
        <strain evidence="9 10">KIN24-T80</strain>
    </source>
</reference>
<evidence type="ECO:0000313" key="9">
    <source>
        <dbReference type="EMBL" id="ENN96769.1"/>
    </source>
</evidence>
<dbReference type="PANTHER" id="PTHR31873:SF6">
    <property type="entry name" value="ASPARTATE DEHYDROGENASE DOMAIN-CONTAINING PROTEIN"/>
    <property type="match status" value="1"/>
</dbReference>
<dbReference type="Gene3D" id="3.30.360.10">
    <property type="entry name" value="Dihydrodipicolinate Reductase, domain 2"/>
    <property type="match status" value="1"/>
</dbReference>
<sequence>KLAELVGAKVCNSLDELVSEDLDLIVEAASVEAVEEVAEKALKSRKDVLIMSVGAFADKNVFLKLKRLAKENNRNIYIPSGAIGGLDIVKSLKYGEIEELILKTTKHPKALGLDINEKKKVFEGDVFEAIKRFPQNINISVTLSLASKKVAKVIIIADPNVKENIHEIFIKSSIGECYIKINNVPLEENPKTSALAAYSAVRLINEIKEVVKIG</sequence>
<keyword evidence="4 9" id="KW-0560">Oxidoreductase</keyword>
<feature type="non-terminal residue" evidence="9">
    <location>
        <position position="1"/>
    </location>
</feature>
<feature type="domain" description="Aspartate/homoserine dehydrogenase NAD-binding" evidence="8">
    <location>
        <begin position="3"/>
        <end position="79"/>
    </location>
</feature>
<dbReference type="SUPFAM" id="SSF51735">
    <property type="entry name" value="NAD(P)-binding Rossmann-fold domains"/>
    <property type="match status" value="1"/>
</dbReference>
<keyword evidence="3" id="KW-0521">NADP</keyword>
<evidence type="ECO:0000256" key="3">
    <source>
        <dbReference type="ARBA" id="ARBA00022857"/>
    </source>
</evidence>
<keyword evidence="5" id="KW-0520">NAD</keyword>
<dbReference type="STRING" id="1069083.GCA_000371805_00707"/>
<organism evidence="9 10">
    <name type="scientific">Methanocaldococcus villosus KIN24-T80</name>
    <dbReference type="NCBI Taxonomy" id="1069083"/>
    <lineage>
        <taxon>Archaea</taxon>
        <taxon>Methanobacteriati</taxon>
        <taxon>Methanobacteriota</taxon>
        <taxon>Methanomada group</taxon>
        <taxon>Methanococci</taxon>
        <taxon>Methanococcales</taxon>
        <taxon>Methanocaldococcaceae</taxon>
        <taxon>Methanocaldococcus</taxon>
    </lineage>
</organism>
<name>N6UWQ1_9EURY</name>
<dbReference type="OrthoDB" id="15415at2157"/>
<dbReference type="PATRIC" id="fig|1069083.5.peg.70"/>
<dbReference type="NCBIfam" id="NF009830">
    <property type="entry name" value="PRK13304.1"/>
    <property type="match status" value="1"/>
</dbReference>
<dbReference type="NCBIfam" id="TIGR03855">
    <property type="entry name" value="NAD_NadX"/>
    <property type="match status" value="1"/>
</dbReference>
<dbReference type="PANTHER" id="PTHR31873">
    <property type="entry name" value="L-ASPARTATE DEHYDROGENASE-RELATED"/>
    <property type="match status" value="1"/>
</dbReference>
<evidence type="ECO:0000256" key="2">
    <source>
        <dbReference type="ARBA" id="ARBA00022642"/>
    </source>
</evidence>
<feature type="domain" description="Aspartate dehydrogenase" evidence="7">
    <location>
        <begin position="116"/>
        <end position="201"/>
    </location>
</feature>
<dbReference type="InterPro" id="IPR036291">
    <property type="entry name" value="NAD(P)-bd_dom_sf"/>
</dbReference>
<dbReference type="Gene3D" id="3.40.50.720">
    <property type="entry name" value="NAD(P)-binding Rossmann-like Domain"/>
    <property type="match status" value="1"/>
</dbReference>
<evidence type="ECO:0000256" key="5">
    <source>
        <dbReference type="ARBA" id="ARBA00023027"/>
    </source>
</evidence>
<evidence type="ECO:0000259" key="7">
    <source>
        <dbReference type="Pfam" id="PF01958"/>
    </source>
</evidence>
<dbReference type="InterPro" id="IPR020626">
    <property type="entry name" value="Asp_DH_prok"/>
</dbReference>
<dbReference type="EC" id="1.4.1.21" evidence="6"/>
<gene>
    <name evidence="9" type="ORF">J422_00366</name>
</gene>
<dbReference type="RefSeq" id="WP_004589755.1">
    <property type="nucleotide sequence ID" value="NZ_APMM01000002.1"/>
</dbReference>
<dbReference type="SUPFAM" id="SSF55347">
    <property type="entry name" value="Glyceraldehyde-3-phosphate dehydrogenase-like, C-terminal domain"/>
    <property type="match status" value="1"/>
</dbReference>
<dbReference type="GO" id="GO:0050661">
    <property type="term" value="F:NADP binding"/>
    <property type="evidence" value="ECO:0007669"/>
    <property type="project" value="InterPro"/>
</dbReference>
<proteinExistence type="inferred from homology"/>
<dbReference type="NCBIfam" id="NF009829">
    <property type="entry name" value="PRK13303.1-4"/>
    <property type="match status" value="1"/>
</dbReference>
<comment type="caution">
    <text evidence="9">The sequence shown here is derived from an EMBL/GenBank/DDBJ whole genome shotgun (WGS) entry which is preliminary data.</text>
</comment>
<dbReference type="GO" id="GO:0033735">
    <property type="term" value="F:aspartate dehydrogenase [NAD(P)+] activity"/>
    <property type="evidence" value="ECO:0007669"/>
    <property type="project" value="UniProtKB-EC"/>
</dbReference>
<evidence type="ECO:0000256" key="6">
    <source>
        <dbReference type="NCBIfam" id="TIGR03855"/>
    </source>
</evidence>
<keyword evidence="10" id="KW-1185">Reference proteome</keyword>
<keyword evidence="2" id="KW-0662">Pyridine nucleotide biosynthesis</keyword>
<protein>
    <recommendedName>
        <fullName evidence="6">Aspartate dehydrogenase</fullName>
        <ecNumber evidence="6">1.4.1.21</ecNumber>
    </recommendedName>
</protein>